<evidence type="ECO:0000256" key="3">
    <source>
        <dbReference type="SAM" id="MobiDB-lite"/>
    </source>
</evidence>
<feature type="domain" description="Zn(2)-C6 fungal-type" evidence="4">
    <location>
        <begin position="23"/>
        <end position="54"/>
    </location>
</feature>
<name>A0A9P4NRJ3_9PEZI</name>
<evidence type="ECO:0000256" key="2">
    <source>
        <dbReference type="ARBA" id="ARBA00023242"/>
    </source>
</evidence>
<dbReference type="PROSITE" id="PS00463">
    <property type="entry name" value="ZN2_CY6_FUNGAL_1"/>
    <property type="match status" value="1"/>
</dbReference>
<dbReference type="InterPro" id="IPR004507">
    <property type="entry name" value="UbiX-like"/>
</dbReference>
<dbReference type="CDD" id="cd00067">
    <property type="entry name" value="GAL4"/>
    <property type="match status" value="1"/>
</dbReference>
<feature type="compositionally biased region" description="Polar residues" evidence="3">
    <location>
        <begin position="89"/>
        <end position="101"/>
    </location>
</feature>
<proteinExistence type="predicted"/>
<feature type="region of interest" description="Disordered" evidence="3">
    <location>
        <begin position="1"/>
        <end position="20"/>
    </location>
</feature>
<dbReference type="GO" id="GO:0003677">
    <property type="term" value="F:DNA binding"/>
    <property type="evidence" value="ECO:0007669"/>
    <property type="project" value="InterPro"/>
</dbReference>
<dbReference type="GO" id="GO:0006351">
    <property type="term" value="P:DNA-templated transcription"/>
    <property type="evidence" value="ECO:0007669"/>
    <property type="project" value="InterPro"/>
</dbReference>
<keyword evidence="2" id="KW-0539">Nucleus</keyword>
<dbReference type="InterPro" id="IPR036864">
    <property type="entry name" value="Zn2-C6_fun-type_DNA-bd_sf"/>
</dbReference>
<keyword evidence="1" id="KW-0479">Metal-binding</keyword>
<keyword evidence="6" id="KW-1185">Reference proteome</keyword>
<dbReference type="GO" id="GO:0000981">
    <property type="term" value="F:DNA-binding transcription factor activity, RNA polymerase II-specific"/>
    <property type="evidence" value="ECO:0007669"/>
    <property type="project" value="InterPro"/>
</dbReference>
<dbReference type="PANTHER" id="PTHR43374:SF1">
    <property type="entry name" value="FLAVIN PRENYLTRANSFERASE PAD1, MITOCHONDRIAL"/>
    <property type="match status" value="1"/>
</dbReference>
<comment type="caution">
    <text evidence="5">The sequence shown here is derived from an EMBL/GenBank/DDBJ whole genome shotgun (WGS) entry which is preliminary data.</text>
</comment>
<dbReference type="AlphaFoldDB" id="A0A9P4NRJ3"/>
<reference evidence="5" key="1">
    <citation type="journal article" date="2020" name="Stud. Mycol.">
        <title>101 Dothideomycetes genomes: a test case for predicting lifestyles and emergence of pathogens.</title>
        <authorList>
            <person name="Haridas S."/>
            <person name="Albert R."/>
            <person name="Binder M."/>
            <person name="Bloem J."/>
            <person name="Labutti K."/>
            <person name="Salamov A."/>
            <person name="Andreopoulos B."/>
            <person name="Baker S."/>
            <person name="Barry K."/>
            <person name="Bills G."/>
            <person name="Bluhm B."/>
            <person name="Cannon C."/>
            <person name="Castanera R."/>
            <person name="Culley D."/>
            <person name="Daum C."/>
            <person name="Ezra D."/>
            <person name="Gonzalez J."/>
            <person name="Henrissat B."/>
            <person name="Kuo A."/>
            <person name="Liang C."/>
            <person name="Lipzen A."/>
            <person name="Lutzoni F."/>
            <person name="Magnuson J."/>
            <person name="Mondo S."/>
            <person name="Nolan M."/>
            <person name="Ohm R."/>
            <person name="Pangilinan J."/>
            <person name="Park H.-J."/>
            <person name="Ramirez L."/>
            <person name="Alfaro M."/>
            <person name="Sun H."/>
            <person name="Tritt A."/>
            <person name="Yoshinaga Y."/>
            <person name="Zwiers L.-H."/>
            <person name="Turgeon B."/>
            <person name="Goodwin S."/>
            <person name="Spatafora J."/>
            <person name="Crous P."/>
            <person name="Grigoriev I."/>
        </authorList>
    </citation>
    <scope>NUCLEOTIDE SEQUENCE</scope>
    <source>
        <strain evidence="5">CBS 130266</strain>
    </source>
</reference>
<organism evidence="5 6">
    <name type="scientific">Tothia fuscella</name>
    <dbReference type="NCBI Taxonomy" id="1048955"/>
    <lineage>
        <taxon>Eukaryota</taxon>
        <taxon>Fungi</taxon>
        <taxon>Dikarya</taxon>
        <taxon>Ascomycota</taxon>
        <taxon>Pezizomycotina</taxon>
        <taxon>Dothideomycetes</taxon>
        <taxon>Pleosporomycetidae</taxon>
        <taxon>Venturiales</taxon>
        <taxon>Cylindrosympodiaceae</taxon>
        <taxon>Tothia</taxon>
    </lineage>
</organism>
<dbReference type="PANTHER" id="PTHR43374">
    <property type="entry name" value="FLAVIN PRENYLTRANSFERASE"/>
    <property type="match status" value="1"/>
</dbReference>
<dbReference type="PROSITE" id="PS50048">
    <property type="entry name" value="ZN2_CY6_FUNGAL_2"/>
    <property type="match status" value="1"/>
</dbReference>
<dbReference type="SMART" id="SM00906">
    <property type="entry name" value="Fungal_trans"/>
    <property type="match status" value="1"/>
</dbReference>
<dbReference type="OrthoDB" id="1747771at2759"/>
<dbReference type="SUPFAM" id="SSF57701">
    <property type="entry name" value="Zn2/Cys6 DNA-binding domain"/>
    <property type="match status" value="1"/>
</dbReference>
<dbReference type="CDD" id="cd12148">
    <property type="entry name" value="fungal_TF_MHR"/>
    <property type="match status" value="1"/>
</dbReference>
<feature type="region of interest" description="Disordered" evidence="3">
    <location>
        <begin position="71"/>
        <end position="101"/>
    </location>
</feature>
<dbReference type="EMBL" id="MU007036">
    <property type="protein sequence ID" value="KAF2430809.1"/>
    <property type="molecule type" value="Genomic_DNA"/>
</dbReference>
<protein>
    <recommendedName>
        <fullName evidence="4">Zn(2)-C6 fungal-type domain-containing protein</fullName>
    </recommendedName>
</protein>
<accession>A0A9P4NRJ3</accession>
<evidence type="ECO:0000313" key="5">
    <source>
        <dbReference type="EMBL" id="KAF2430809.1"/>
    </source>
</evidence>
<evidence type="ECO:0000256" key="1">
    <source>
        <dbReference type="ARBA" id="ARBA00022723"/>
    </source>
</evidence>
<dbReference type="Pfam" id="PF00172">
    <property type="entry name" value="Zn_clus"/>
    <property type="match status" value="1"/>
</dbReference>
<gene>
    <name evidence="5" type="ORF">EJ08DRAFT_210930</name>
</gene>
<dbReference type="SMART" id="SM00066">
    <property type="entry name" value="GAL4"/>
    <property type="match status" value="1"/>
</dbReference>
<dbReference type="Proteomes" id="UP000800235">
    <property type="component" value="Unassembled WGS sequence"/>
</dbReference>
<evidence type="ECO:0000313" key="6">
    <source>
        <dbReference type="Proteomes" id="UP000800235"/>
    </source>
</evidence>
<feature type="compositionally biased region" description="Low complexity" evidence="3">
    <location>
        <begin position="76"/>
        <end position="86"/>
    </location>
</feature>
<dbReference type="Gene3D" id="4.10.240.10">
    <property type="entry name" value="Zn(2)-C6 fungal-type DNA-binding domain"/>
    <property type="match status" value="1"/>
</dbReference>
<evidence type="ECO:0000259" key="4">
    <source>
        <dbReference type="PROSITE" id="PS50048"/>
    </source>
</evidence>
<sequence length="620" mass="68126">MTAPSTEQPSRPVRRRRNRRPKACRLCRTRKVRCDYRQPCGTCVLRHLPQLCSYDGASVAIQERSYLAAESPNGCSTSRGSRSSHSPALDTQWQSRGNGATIPTDTSPSLLAILDHMATNATASCETDAVTGQVTFVGRCAHASLFRTLLSHLPEQTIPPTASVEAVFGLTNRITSQPFVSLWNTTARITVADILRSLPSAETCLRYYGCYQQIGHPFLPVIPDIGAFERNLCAVLEQLDAEADEPSSSSTQLAAHLPRTELVGYALLFAVLASGCQCCLVVEGDHQLALSSRVFVACSFECLNLANLYVSPSPETIQAILILASVICNDGNPGVTMSMLGIAAQQAQGLGMHTRRKCACSSPTCECLETVQPLWRAILILDSKLSSTYDRVPVISPSDSHNRLQSLIGAPRLDFWDSSFHLHCLQIRWQSLAGHDTRASIQGDVMESYFEHTAQLGQIARSVKSSLCCPNSVQATLEQLVFTIHLDFFEGTLHLHAAVATTHLTEKRLRHFHDMVSKFCSVIKAYLKLRRLSPIGKLAWEITRAFKSSAILLAAFEAILRENLTGRLLHELEKLLSDTSSLRTWRDYPVPSSCYAGIETLHRLLLLQSRVPITVAAGAD</sequence>
<dbReference type="InterPro" id="IPR001138">
    <property type="entry name" value="Zn2Cys6_DnaBD"/>
</dbReference>
<dbReference type="GO" id="GO:0008270">
    <property type="term" value="F:zinc ion binding"/>
    <property type="evidence" value="ECO:0007669"/>
    <property type="project" value="InterPro"/>
</dbReference>
<dbReference type="GO" id="GO:0016831">
    <property type="term" value="F:carboxy-lyase activity"/>
    <property type="evidence" value="ECO:0007669"/>
    <property type="project" value="TreeGrafter"/>
</dbReference>
<dbReference type="InterPro" id="IPR007219">
    <property type="entry name" value="XnlR_reg_dom"/>
</dbReference>